<dbReference type="AlphaFoldDB" id="A0A662Z4C3"/>
<evidence type="ECO:0000256" key="6">
    <source>
        <dbReference type="ARBA" id="ARBA00031831"/>
    </source>
</evidence>
<sequence>MKVVFLSGSNIGTKTLKAVEYVAEEFKTQHETVETEILDLANLSMQFCDGRNYTDYEGDTKHIIDTIIDADAVIIGTPVFQASIPAALKNVFDLLPQQALSNKVVGILVTAGSSKHYLVAEQQLKPILSFMKAHVVNAYVFIEEKDFYQYEIINENVKIRIKRLVQETHALSQAMQQVQSITEKLL</sequence>
<dbReference type="OrthoDB" id="1643408at2"/>
<reference evidence="9 10" key="1">
    <citation type="submission" date="2016-10" db="EMBL/GenBank/DDBJ databases">
        <authorList>
            <person name="Varghese N."/>
            <person name="Submissions S."/>
        </authorList>
    </citation>
    <scope>NUCLEOTIDE SEQUENCE [LARGE SCALE GENOMIC DNA]</scope>
    <source>
        <strain evidence="9 10">IBRC-M10081</strain>
    </source>
</reference>
<comment type="subunit">
    <text evidence="1">Homotetramer.</text>
</comment>
<protein>
    <recommendedName>
        <fullName evidence="2">FMN-dependent NADPH-azoreductase</fullName>
    </recommendedName>
    <alternativeName>
        <fullName evidence="7">NADPH-dependent flavo-azoreductase</fullName>
    </alternativeName>
    <alternativeName>
        <fullName evidence="6">NADPH-flavin azoreductase</fullName>
    </alternativeName>
</protein>
<organism evidence="9 10">
    <name type="scientific">Aliicoccus persicus</name>
    <dbReference type="NCBI Taxonomy" id="930138"/>
    <lineage>
        <taxon>Bacteria</taxon>
        <taxon>Bacillati</taxon>
        <taxon>Bacillota</taxon>
        <taxon>Bacilli</taxon>
        <taxon>Bacillales</taxon>
        <taxon>Staphylococcaceae</taxon>
        <taxon>Aliicoccus</taxon>
    </lineage>
</organism>
<dbReference type="SUPFAM" id="SSF52218">
    <property type="entry name" value="Flavoproteins"/>
    <property type="match status" value="1"/>
</dbReference>
<proteinExistence type="predicted"/>
<evidence type="ECO:0000256" key="4">
    <source>
        <dbReference type="ARBA" id="ARBA00022643"/>
    </source>
</evidence>
<evidence type="ECO:0000256" key="1">
    <source>
        <dbReference type="ARBA" id="ARBA00011881"/>
    </source>
</evidence>
<dbReference type="PANTHER" id="PTHR43408">
    <property type="entry name" value="FMN REDUCTASE (NADPH)"/>
    <property type="match status" value="1"/>
</dbReference>
<evidence type="ECO:0000313" key="9">
    <source>
        <dbReference type="EMBL" id="SEV93764.1"/>
    </source>
</evidence>
<name>A0A662Z4C3_9STAP</name>
<evidence type="ECO:0000256" key="3">
    <source>
        <dbReference type="ARBA" id="ARBA00022630"/>
    </source>
</evidence>
<evidence type="ECO:0000256" key="2">
    <source>
        <dbReference type="ARBA" id="ARBA00016393"/>
    </source>
</evidence>
<feature type="domain" description="NADPH-dependent FMN reductase-like" evidence="8">
    <location>
        <begin position="1"/>
        <end position="144"/>
    </location>
</feature>
<dbReference type="Proteomes" id="UP000243605">
    <property type="component" value="Unassembled WGS sequence"/>
</dbReference>
<evidence type="ECO:0000259" key="8">
    <source>
        <dbReference type="Pfam" id="PF03358"/>
    </source>
</evidence>
<dbReference type="InterPro" id="IPR029039">
    <property type="entry name" value="Flavoprotein-like_sf"/>
</dbReference>
<dbReference type="InterPro" id="IPR051814">
    <property type="entry name" value="NAD(P)H-dep_FMN_reductase"/>
</dbReference>
<dbReference type="EMBL" id="FOIT01000002">
    <property type="protein sequence ID" value="SEV93764.1"/>
    <property type="molecule type" value="Genomic_DNA"/>
</dbReference>
<evidence type="ECO:0000313" key="10">
    <source>
        <dbReference type="Proteomes" id="UP000243605"/>
    </source>
</evidence>
<evidence type="ECO:0000256" key="5">
    <source>
        <dbReference type="ARBA" id="ARBA00023002"/>
    </source>
</evidence>
<keyword evidence="10" id="KW-1185">Reference proteome</keyword>
<dbReference type="Pfam" id="PF03358">
    <property type="entry name" value="FMN_red"/>
    <property type="match status" value="1"/>
</dbReference>
<accession>A0A662Z4C3</accession>
<dbReference type="InterPro" id="IPR005025">
    <property type="entry name" value="FMN_Rdtase-like_dom"/>
</dbReference>
<dbReference type="PANTHER" id="PTHR43408:SF2">
    <property type="entry name" value="FMN REDUCTASE (NADPH)"/>
    <property type="match status" value="1"/>
</dbReference>
<dbReference type="RefSeq" id="WP_091474267.1">
    <property type="nucleotide sequence ID" value="NZ_FOIT01000002.1"/>
</dbReference>
<gene>
    <name evidence="9" type="ORF">SAMN05192557_0882</name>
</gene>
<keyword evidence="3" id="KW-0285">Flavoprotein</keyword>
<evidence type="ECO:0000256" key="7">
    <source>
        <dbReference type="ARBA" id="ARBA00032807"/>
    </source>
</evidence>
<keyword evidence="4" id="KW-0288">FMN</keyword>
<dbReference type="GO" id="GO:0016491">
    <property type="term" value="F:oxidoreductase activity"/>
    <property type="evidence" value="ECO:0007669"/>
    <property type="project" value="UniProtKB-KW"/>
</dbReference>
<keyword evidence="5" id="KW-0560">Oxidoreductase</keyword>
<dbReference type="Gene3D" id="3.40.50.360">
    <property type="match status" value="1"/>
</dbReference>